<dbReference type="PANTHER" id="PTHR24305:SF232">
    <property type="entry name" value="P450, PUTATIVE (EUROFUNG)-RELATED"/>
    <property type="match status" value="1"/>
</dbReference>
<dbReference type="InterPro" id="IPR017972">
    <property type="entry name" value="Cyt_P450_CS"/>
</dbReference>
<dbReference type="KEGG" id="pfy:PFICI_15135"/>
<evidence type="ECO:0000313" key="9">
    <source>
        <dbReference type="EMBL" id="ETS73190.1"/>
    </source>
</evidence>
<keyword evidence="8" id="KW-0812">Transmembrane</keyword>
<dbReference type="InterPro" id="IPR036396">
    <property type="entry name" value="Cyt_P450_sf"/>
</dbReference>
<evidence type="ECO:0000256" key="1">
    <source>
        <dbReference type="ARBA" id="ARBA00001971"/>
    </source>
</evidence>
<dbReference type="PRINTS" id="PR00463">
    <property type="entry name" value="EP450I"/>
</dbReference>
<dbReference type="GO" id="GO:0016705">
    <property type="term" value="F:oxidoreductase activity, acting on paired donors, with incorporation or reduction of molecular oxygen"/>
    <property type="evidence" value="ECO:0007669"/>
    <property type="project" value="InterPro"/>
</dbReference>
<keyword evidence="8" id="KW-0472">Membrane</keyword>
<dbReference type="RefSeq" id="XP_007841907.1">
    <property type="nucleotide sequence ID" value="XM_007843716.1"/>
</dbReference>
<evidence type="ECO:0000256" key="4">
    <source>
        <dbReference type="ARBA" id="ARBA00022723"/>
    </source>
</evidence>
<evidence type="ECO:0000256" key="2">
    <source>
        <dbReference type="ARBA" id="ARBA00010617"/>
    </source>
</evidence>
<dbReference type="PRINTS" id="PR00385">
    <property type="entry name" value="P450"/>
</dbReference>
<dbReference type="InterPro" id="IPR001128">
    <property type="entry name" value="Cyt_P450"/>
</dbReference>
<dbReference type="OrthoDB" id="1470350at2759"/>
<keyword evidence="7" id="KW-0560">Oxidoreductase</keyword>
<organism evidence="9 10">
    <name type="scientific">Pestalotiopsis fici (strain W106-1 / CGMCC3.15140)</name>
    <dbReference type="NCBI Taxonomy" id="1229662"/>
    <lineage>
        <taxon>Eukaryota</taxon>
        <taxon>Fungi</taxon>
        <taxon>Dikarya</taxon>
        <taxon>Ascomycota</taxon>
        <taxon>Pezizomycotina</taxon>
        <taxon>Sordariomycetes</taxon>
        <taxon>Xylariomycetidae</taxon>
        <taxon>Amphisphaeriales</taxon>
        <taxon>Sporocadaceae</taxon>
        <taxon>Pestalotiopsis</taxon>
    </lineage>
</organism>
<dbReference type="PANTHER" id="PTHR24305">
    <property type="entry name" value="CYTOCHROME P450"/>
    <property type="match status" value="1"/>
</dbReference>
<reference evidence="10" key="1">
    <citation type="journal article" date="2015" name="BMC Genomics">
        <title>Genomic and transcriptomic analysis of the endophytic fungus Pestalotiopsis fici reveals its lifestyle and high potential for synthesis of natural products.</title>
        <authorList>
            <person name="Wang X."/>
            <person name="Zhang X."/>
            <person name="Liu L."/>
            <person name="Xiang M."/>
            <person name="Wang W."/>
            <person name="Sun X."/>
            <person name="Che Y."/>
            <person name="Guo L."/>
            <person name="Liu G."/>
            <person name="Guo L."/>
            <person name="Wang C."/>
            <person name="Yin W.B."/>
            <person name="Stadler M."/>
            <person name="Zhang X."/>
            <person name="Liu X."/>
        </authorList>
    </citation>
    <scope>NUCLEOTIDE SEQUENCE [LARGE SCALE GENOMIC DNA]</scope>
    <source>
        <strain evidence="10">W106-1 / CGMCC3.15140</strain>
    </source>
</reference>
<dbReference type="EMBL" id="KI912123">
    <property type="protein sequence ID" value="ETS73190.1"/>
    <property type="molecule type" value="Genomic_DNA"/>
</dbReference>
<gene>
    <name evidence="9" type="ORF">PFICI_15135</name>
</gene>
<evidence type="ECO:0000256" key="6">
    <source>
        <dbReference type="PIRSR" id="PIRSR602401-1"/>
    </source>
</evidence>
<evidence type="ECO:0000313" key="10">
    <source>
        <dbReference type="Proteomes" id="UP000030651"/>
    </source>
</evidence>
<evidence type="ECO:0000256" key="3">
    <source>
        <dbReference type="ARBA" id="ARBA00022617"/>
    </source>
</evidence>
<dbReference type="InterPro" id="IPR050121">
    <property type="entry name" value="Cytochrome_P450_monoxygenase"/>
</dbReference>
<dbReference type="Proteomes" id="UP000030651">
    <property type="component" value="Unassembled WGS sequence"/>
</dbReference>
<dbReference type="Pfam" id="PF00067">
    <property type="entry name" value="p450"/>
    <property type="match status" value="2"/>
</dbReference>
<evidence type="ECO:0000256" key="7">
    <source>
        <dbReference type="RuleBase" id="RU000461"/>
    </source>
</evidence>
<dbReference type="GeneID" id="19280148"/>
<dbReference type="OMA" id="STTMCWG"/>
<dbReference type="InParanoid" id="W3WGZ4"/>
<dbReference type="SUPFAM" id="SSF48264">
    <property type="entry name" value="Cytochrome P450"/>
    <property type="match status" value="1"/>
</dbReference>
<keyword evidence="10" id="KW-1185">Reference proteome</keyword>
<evidence type="ECO:0000256" key="8">
    <source>
        <dbReference type="SAM" id="Phobius"/>
    </source>
</evidence>
<evidence type="ECO:0000256" key="5">
    <source>
        <dbReference type="ARBA" id="ARBA00023004"/>
    </source>
</evidence>
<dbReference type="GO" id="GO:0005506">
    <property type="term" value="F:iron ion binding"/>
    <property type="evidence" value="ECO:0007669"/>
    <property type="project" value="InterPro"/>
</dbReference>
<accession>W3WGZ4</accession>
<name>W3WGZ4_PESFW</name>
<keyword evidence="4 6" id="KW-0479">Metal-binding</keyword>
<sequence length="597" mass="66974">MTSSIELASMPVITLEQVRPLGFLFVTLLLCCYLLYQWLLPKPIPGIPYNVESSRKIMGDIPALLREINGTDKTFMDYIIKQVKSHDSPVIQLFLSPFRKPMVIINDFQESQDLLMRRKEFDRSEFLTDLFGGVSPEHHIMKPTNSSWKAHRRLLQDLMSPPFLHQVAGPNLYSNVNNLISLWNFKADVAQERPFSATDDIYGAALDAIFAFTFGKSFKSNATAPNMHLLQGLSAQDISKLRGDGKDHDKPLEFPQAPRDKAVTATFDVAHAIEQVNGKPFAKLIWKYVVARKDRFSTALRLKNEYINDELKAAVARIQNADSDVRSAVDLMVQRETKIAAKDGRAPDYFSQVMMDETFGFVVAGHETTSTTILWGMKILAANPRSQTKLRETLRASYSEAFKTKRSPTIDEITGTDIPYLDAVMEEILRCGGTVPGVDRQATCDTEILGYPIKKGTVVLCSGRGASMLEPGFDIDDSKRSETSRLAKTENRIRAWGNDDIGAFKPERWLVAAPSSEDSTETAYHFDSTAGPQLAFGLGLRSCFGRRLAYLELRILLTMIVWNFELLPCPEDLAGFSAIAGITYKPRQCYVRLRKAI</sequence>
<comment type="cofactor">
    <cofactor evidence="1 6">
        <name>heme</name>
        <dbReference type="ChEBI" id="CHEBI:30413"/>
    </cofactor>
</comment>
<keyword evidence="7" id="KW-0503">Monooxygenase</keyword>
<keyword evidence="8" id="KW-1133">Transmembrane helix</keyword>
<keyword evidence="5 6" id="KW-0408">Iron</keyword>
<dbReference type="eggNOG" id="KOG0159">
    <property type="taxonomic scope" value="Eukaryota"/>
</dbReference>
<comment type="similarity">
    <text evidence="2 7">Belongs to the cytochrome P450 family.</text>
</comment>
<feature type="binding site" description="axial binding residue" evidence="6">
    <location>
        <position position="543"/>
    </location>
    <ligand>
        <name>heme</name>
        <dbReference type="ChEBI" id="CHEBI:30413"/>
    </ligand>
    <ligandPart>
        <name>Fe</name>
        <dbReference type="ChEBI" id="CHEBI:18248"/>
    </ligandPart>
</feature>
<dbReference type="GO" id="GO:0004497">
    <property type="term" value="F:monooxygenase activity"/>
    <property type="evidence" value="ECO:0007669"/>
    <property type="project" value="UniProtKB-KW"/>
</dbReference>
<protein>
    <submittedName>
        <fullName evidence="9">Uncharacterized protein</fullName>
    </submittedName>
</protein>
<dbReference type="GO" id="GO:0020037">
    <property type="term" value="F:heme binding"/>
    <property type="evidence" value="ECO:0007669"/>
    <property type="project" value="InterPro"/>
</dbReference>
<dbReference type="InterPro" id="IPR002401">
    <property type="entry name" value="Cyt_P450_E_grp-I"/>
</dbReference>
<dbReference type="AlphaFoldDB" id="W3WGZ4"/>
<dbReference type="Gene3D" id="1.10.630.10">
    <property type="entry name" value="Cytochrome P450"/>
    <property type="match status" value="1"/>
</dbReference>
<feature type="transmembrane region" description="Helical" evidence="8">
    <location>
        <begin position="21"/>
        <end position="40"/>
    </location>
</feature>
<keyword evidence="3 6" id="KW-0349">Heme</keyword>
<dbReference type="PROSITE" id="PS00086">
    <property type="entry name" value="CYTOCHROME_P450"/>
    <property type="match status" value="1"/>
</dbReference>
<proteinExistence type="inferred from homology"/>
<dbReference type="HOGENOM" id="CLU_025001_1_0_1"/>